<dbReference type="EMBL" id="PFBW01000173">
    <property type="protein sequence ID" value="PIR77167.1"/>
    <property type="molecule type" value="Genomic_DNA"/>
</dbReference>
<reference evidence="9" key="1">
    <citation type="submission" date="2017-09" db="EMBL/GenBank/DDBJ databases">
        <title>Depth-based differentiation of microbial function through sediment-hosted aquifers and enrichment of novel symbionts in the deep terrestrial subsurface.</title>
        <authorList>
            <person name="Probst A.J."/>
            <person name="Ladd B."/>
            <person name="Jarett J.K."/>
            <person name="Geller-Mcgrath D.E."/>
            <person name="Sieber C.M.K."/>
            <person name="Emerson J.B."/>
            <person name="Anantharaman K."/>
            <person name="Thomas B.C."/>
            <person name="Malmstrom R."/>
            <person name="Stieglmeier M."/>
            <person name="Klingl A."/>
            <person name="Woyke T."/>
            <person name="Ryan C.M."/>
            <person name="Banfield J.F."/>
        </authorList>
    </citation>
    <scope>NUCLEOTIDE SEQUENCE [LARGE SCALE GENOMIC DNA]</scope>
</reference>
<dbReference type="Pfam" id="PF04983">
    <property type="entry name" value="RNA_pol_Rpb1_3"/>
    <property type="match status" value="1"/>
</dbReference>
<evidence type="ECO:0000256" key="4">
    <source>
        <dbReference type="ARBA" id="ARBA00022695"/>
    </source>
</evidence>
<protein>
    <recommendedName>
        <fullName evidence="1">DNA-directed RNA polymerase</fullName>
        <ecNumber evidence="1">2.7.7.6</ecNumber>
    </recommendedName>
</protein>
<dbReference type="EC" id="2.7.7.6" evidence="1"/>
<dbReference type="InterPro" id="IPR045867">
    <property type="entry name" value="DNA-dir_RpoC_beta_prime"/>
</dbReference>
<dbReference type="Proteomes" id="UP000228528">
    <property type="component" value="Unassembled WGS sequence"/>
</dbReference>
<keyword evidence="5" id="KW-0804">Transcription</keyword>
<dbReference type="InterPro" id="IPR007066">
    <property type="entry name" value="RNA_pol_Rpb1_3"/>
</dbReference>
<sequence>MAVHLPLTPEAKREAEELMASEKNILKPATGQPITTPQQDITLGCYYLTRYREGDDAPVTKFFSDETEAKFAYKNRLIGLQERVKVRFSHLSKFEENVSPLVETSIGRLFFNEILPDKLPYFNEAITKKHLSHIIRLLLEYYGQEITAQFLDRIKNLGFKYATKSGYSLGMDDFGQIDEKTAILAEGDEQVQLVREQYEEGLLTDS</sequence>
<dbReference type="PANTHER" id="PTHR19376">
    <property type="entry name" value="DNA-DIRECTED RNA POLYMERASE"/>
    <property type="match status" value="1"/>
</dbReference>
<evidence type="ECO:0000313" key="9">
    <source>
        <dbReference type="Proteomes" id="UP000228528"/>
    </source>
</evidence>
<proteinExistence type="predicted"/>
<accession>A0A2M6P0D6</accession>
<evidence type="ECO:0000256" key="1">
    <source>
        <dbReference type="ARBA" id="ARBA00012418"/>
    </source>
</evidence>
<evidence type="ECO:0000256" key="2">
    <source>
        <dbReference type="ARBA" id="ARBA00022478"/>
    </source>
</evidence>
<keyword evidence="3" id="KW-0808">Transferase</keyword>
<organism evidence="8 9">
    <name type="scientific">Candidatus Magasanikbacteria bacterium CG10_big_fil_rev_8_21_14_0_10_38_6</name>
    <dbReference type="NCBI Taxonomy" id="1974647"/>
    <lineage>
        <taxon>Bacteria</taxon>
        <taxon>Candidatus Magasanikiibacteriota</taxon>
    </lineage>
</organism>
<evidence type="ECO:0000259" key="7">
    <source>
        <dbReference type="Pfam" id="PF04983"/>
    </source>
</evidence>
<dbReference type="PANTHER" id="PTHR19376:SF54">
    <property type="entry name" value="DNA-DIRECTED RNA POLYMERASE SUBUNIT BETA"/>
    <property type="match status" value="1"/>
</dbReference>
<dbReference type="Gene3D" id="1.10.274.100">
    <property type="entry name" value="RNA polymerase Rpb1, domain 3"/>
    <property type="match status" value="2"/>
</dbReference>
<evidence type="ECO:0000313" key="8">
    <source>
        <dbReference type="EMBL" id="PIR77167.1"/>
    </source>
</evidence>
<feature type="non-terminal residue" evidence="8">
    <location>
        <position position="206"/>
    </location>
</feature>
<comment type="catalytic activity">
    <reaction evidence="6">
        <text>RNA(n) + a ribonucleoside 5'-triphosphate = RNA(n+1) + diphosphate</text>
        <dbReference type="Rhea" id="RHEA:21248"/>
        <dbReference type="Rhea" id="RHEA-COMP:14527"/>
        <dbReference type="Rhea" id="RHEA-COMP:17342"/>
        <dbReference type="ChEBI" id="CHEBI:33019"/>
        <dbReference type="ChEBI" id="CHEBI:61557"/>
        <dbReference type="ChEBI" id="CHEBI:140395"/>
        <dbReference type="EC" id="2.7.7.6"/>
    </reaction>
</comment>
<comment type="caution">
    <text evidence="8">The sequence shown here is derived from an EMBL/GenBank/DDBJ whole genome shotgun (WGS) entry which is preliminary data.</text>
</comment>
<dbReference type="SUPFAM" id="SSF64484">
    <property type="entry name" value="beta and beta-prime subunits of DNA dependent RNA-polymerase"/>
    <property type="match status" value="1"/>
</dbReference>
<dbReference type="GO" id="GO:0003899">
    <property type="term" value="F:DNA-directed RNA polymerase activity"/>
    <property type="evidence" value="ECO:0007669"/>
    <property type="project" value="UniProtKB-EC"/>
</dbReference>
<dbReference type="GO" id="GO:0003677">
    <property type="term" value="F:DNA binding"/>
    <property type="evidence" value="ECO:0007669"/>
    <property type="project" value="InterPro"/>
</dbReference>
<feature type="domain" description="RNA polymerase Rpb1" evidence="7">
    <location>
        <begin position="24"/>
        <end position="173"/>
    </location>
</feature>
<evidence type="ECO:0000256" key="5">
    <source>
        <dbReference type="ARBA" id="ARBA00023163"/>
    </source>
</evidence>
<name>A0A2M6P0D6_9BACT</name>
<dbReference type="GO" id="GO:0000428">
    <property type="term" value="C:DNA-directed RNA polymerase complex"/>
    <property type="evidence" value="ECO:0007669"/>
    <property type="project" value="UniProtKB-KW"/>
</dbReference>
<dbReference type="GO" id="GO:0006351">
    <property type="term" value="P:DNA-templated transcription"/>
    <property type="evidence" value="ECO:0007669"/>
    <property type="project" value="InterPro"/>
</dbReference>
<dbReference type="AlphaFoldDB" id="A0A2M6P0D6"/>
<dbReference type="InterPro" id="IPR042102">
    <property type="entry name" value="RNA_pol_Rpb1_3_sf"/>
</dbReference>
<gene>
    <name evidence="8" type="ORF">COU30_03955</name>
</gene>
<evidence type="ECO:0000256" key="3">
    <source>
        <dbReference type="ARBA" id="ARBA00022679"/>
    </source>
</evidence>
<keyword evidence="4" id="KW-0548">Nucleotidyltransferase</keyword>
<evidence type="ECO:0000256" key="6">
    <source>
        <dbReference type="ARBA" id="ARBA00048552"/>
    </source>
</evidence>
<keyword evidence="2 8" id="KW-0240">DNA-directed RNA polymerase</keyword>